<evidence type="ECO:0000256" key="3">
    <source>
        <dbReference type="ARBA" id="ARBA00021452"/>
    </source>
</evidence>
<dbReference type="InterPro" id="IPR019194">
    <property type="entry name" value="Tscrpt_elong_fac_Eaf_N"/>
</dbReference>
<keyword evidence="7" id="KW-0804">Transcription</keyword>
<dbReference type="GO" id="GO:0003711">
    <property type="term" value="F:transcription elongation factor activity"/>
    <property type="evidence" value="ECO:0007669"/>
    <property type="project" value="TreeGrafter"/>
</dbReference>
<evidence type="ECO:0000256" key="6">
    <source>
        <dbReference type="ARBA" id="ARBA00023159"/>
    </source>
</evidence>
<dbReference type="PANTHER" id="PTHR15970:SF2">
    <property type="entry name" value="ELL-ASSOCIATED FACTOR EAF"/>
    <property type="match status" value="1"/>
</dbReference>
<sequence length="284" mass="30744">MMMMKQKISLAERLNIGDEVRELKLGCTFNSKNTTNAFHTIKLSSGVPHTIYKGNQKKYTKECILIYDKETGDITLEKLNHNIQVKKTRSEMTNKANVVPILSGAGGGGGGPPPPVGAGAGSVSAGKLENSTMRITSKTKVSTGSRRNTIIELKARNSPLQGSPSTGTSSKSPQAAPVWNANNGQSTLPSIPMIVDDDEAVFGISGGSGSTNNHHLTNVSSTSSSTSSHNNSLNDYDFQQQQQQQTTTLSNKQSKQSHHNSGNIHQKRHNNHQKQHNNHHQQQQ</sequence>
<dbReference type="Proteomes" id="UP000092444">
    <property type="component" value="Unassembled WGS sequence"/>
</dbReference>
<dbReference type="AlphaFoldDB" id="A0A1B0G203"/>
<keyword evidence="8" id="KW-0539">Nucleus</keyword>
<feature type="compositionally biased region" description="Polar residues" evidence="10">
    <location>
        <begin position="249"/>
        <end position="264"/>
    </location>
</feature>
<keyword evidence="4" id="KW-0597">Phosphoprotein</keyword>
<evidence type="ECO:0000256" key="7">
    <source>
        <dbReference type="ARBA" id="ARBA00023163"/>
    </source>
</evidence>
<dbReference type="GO" id="GO:0006368">
    <property type="term" value="P:transcription elongation by RNA polymerase II"/>
    <property type="evidence" value="ECO:0007669"/>
    <property type="project" value="InterPro"/>
</dbReference>
<proteinExistence type="inferred from homology"/>
<comment type="subcellular location">
    <subcellularLocation>
        <location evidence="1">Nucleus</location>
    </subcellularLocation>
</comment>
<organism evidence="12 13">
    <name type="scientific">Glossina morsitans morsitans</name>
    <name type="common">Savannah tsetse fly</name>
    <dbReference type="NCBI Taxonomy" id="37546"/>
    <lineage>
        <taxon>Eukaryota</taxon>
        <taxon>Metazoa</taxon>
        <taxon>Ecdysozoa</taxon>
        <taxon>Arthropoda</taxon>
        <taxon>Hexapoda</taxon>
        <taxon>Insecta</taxon>
        <taxon>Pterygota</taxon>
        <taxon>Neoptera</taxon>
        <taxon>Endopterygota</taxon>
        <taxon>Diptera</taxon>
        <taxon>Brachycera</taxon>
        <taxon>Muscomorpha</taxon>
        <taxon>Hippoboscoidea</taxon>
        <taxon>Glossinidae</taxon>
        <taxon>Glossina</taxon>
    </lineage>
</organism>
<evidence type="ECO:0000256" key="8">
    <source>
        <dbReference type="ARBA" id="ARBA00023242"/>
    </source>
</evidence>
<evidence type="ECO:0000256" key="4">
    <source>
        <dbReference type="ARBA" id="ARBA00022553"/>
    </source>
</evidence>
<dbReference type="Pfam" id="PF09816">
    <property type="entry name" value="EAF"/>
    <property type="match status" value="1"/>
</dbReference>
<dbReference type="EnsemblMetazoa" id="GMOY007324-RA">
    <property type="protein sequence ID" value="GMOY007324-PA"/>
    <property type="gene ID" value="GMOY007324"/>
</dbReference>
<comment type="similarity">
    <text evidence="2">Belongs to the EAF family.</text>
</comment>
<evidence type="ECO:0000256" key="2">
    <source>
        <dbReference type="ARBA" id="ARBA00007798"/>
    </source>
</evidence>
<feature type="compositionally biased region" description="Basic residues" evidence="10">
    <location>
        <begin position="265"/>
        <end position="284"/>
    </location>
</feature>
<protein>
    <recommendedName>
        <fullName evidence="3">Ell-associated factor Eaf</fullName>
    </recommendedName>
</protein>
<keyword evidence="13" id="KW-1185">Reference proteome</keyword>
<evidence type="ECO:0000256" key="10">
    <source>
        <dbReference type="SAM" id="MobiDB-lite"/>
    </source>
</evidence>
<feature type="compositionally biased region" description="Low complexity" evidence="10">
    <location>
        <begin position="161"/>
        <end position="174"/>
    </location>
</feature>
<dbReference type="STRING" id="37546.A0A1B0G203"/>
<dbReference type="PANTHER" id="PTHR15970">
    <property type="entry name" value="ELL-ASSOCIATED FACTOR EAF"/>
    <property type="match status" value="1"/>
</dbReference>
<evidence type="ECO:0000256" key="5">
    <source>
        <dbReference type="ARBA" id="ARBA00023015"/>
    </source>
</evidence>
<feature type="region of interest" description="Disordered" evidence="10">
    <location>
        <begin position="205"/>
        <end position="284"/>
    </location>
</feature>
<dbReference type="VEuPathDB" id="VectorBase:GMOY007324"/>
<keyword evidence="6" id="KW-0010">Activator</keyword>
<feature type="region of interest" description="Disordered" evidence="10">
    <location>
        <begin position="137"/>
        <end position="184"/>
    </location>
</feature>
<accession>A0A1B0G203</accession>
<comment type="function">
    <text evidence="9">Promotes transcriptional elongation by Su(Tpl)/ELL. Essential for development.</text>
</comment>
<evidence type="ECO:0000313" key="13">
    <source>
        <dbReference type="Proteomes" id="UP000092444"/>
    </source>
</evidence>
<feature type="domain" description="Transcription elongation factor Eaf N-terminal" evidence="11">
    <location>
        <begin position="40"/>
        <end position="90"/>
    </location>
</feature>
<reference evidence="12" key="1">
    <citation type="submission" date="2020-05" db="UniProtKB">
        <authorList>
            <consortium name="EnsemblMetazoa"/>
        </authorList>
    </citation>
    <scope>IDENTIFICATION</scope>
    <source>
        <strain evidence="12">Yale</strain>
    </source>
</reference>
<dbReference type="EMBL" id="CCAG010009353">
    <property type="status" value="NOT_ANNOTATED_CDS"/>
    <property type="molecule type" value="Genomic_DNA"/>
</dbReference>
<dbReference type="EMBL" id="CCAG010009354">
    <property type="status" value="NOT_ANNOTATED_CDS"/>
    <property type="molecule type" value="Genomic_DNA"/>
</dbReference>
<feature type="compositionally biased region" description="Polar residues" evidence="10">
    <location>
        <begin position="137"/>
        <end position="148"/>
    </location>
</feature>
<dbReference type="InterPro" id="IPR027093">
    <property type="entry name" value="EAF_fam"/>
</dbReference>
<evidence type="ECO:0000256" key="1">
    <source>
        <dbReference type="ARBA" id="ARBA00004123"/>
    </source>
</evidence>
<name>A0A1B0G203_GLOMM</name>
<dbReference type="EMBL" id="CCAG010009355">
    <property type="status" value="NOT_ANNOTATED_CDS"/>
    <property type="molecule type" value="Genomic_DNA"/>
</dbReference>
<evidence type="ECO:0000256" key="9">
    <source>
        <dbReference type="ARBA" id="ARBA00025617"/>
    </source>
</evidence>
<feature type="compositionally biased region" description="Low complexity" evidence="10">
    <location>
        <begin position="210"/>
        <end position="248"/>
    </location>
</feature>
<keyword evidence="5" id="KW-0805">Transcription regulation</keyword>
<evidence type="ECO:0000259" key="11">
    <source>
        <dbReference type="Pfam" id="PF09816"/>
    </source>
</evidence>
<evidence type="ECO:0000313" key="12">
    <source>
        <dbReference type="EnsemblMetazoa" id="GMOY007324-PA"/>
    </source>
</evidence>
<dbReference type="PhylomeDB" id="A0A1B0G203"/>
<dbReference type="GO" id="GO:0032783">
    <property type="term" value="C:super elongation complex"/>
    <property type="evidence" value="ECO:0007669"/>
    <property type="project" value="InterPro"/>
</dbReference>